<dbReference type="AlphaFoldDB" id="A0A673VXH2"/>
<reference evidence="5" key="2">
    <citation type="submission" date="2025-09" db="UniProtKB">
        <authorList>
            <consortium name="Ensembl"/>
        </authorList>
    </citation>
    <scope>IDENTIFICATION</scope>
</reference>
<dbReference type="GeneTree" id="ENSGT01120000272430"/>
<dbReference type="Proteomes" id="UP000472277">
    <property type="component" value="Chromosome 4"/>
</dbReference>
<keyword evidence="1 2" id="KW-0175">Coiled coil</keyword>
<sequence>CIIVQAGWSTIKDTFVWVEPSLDLIGQDLVRKLLHRKDSAEFYQLCYVDSNDQVRGASTPLCFKTPKHRLQPGKLPLGHHNAGTIQSTISKIQRFEREKEELVMEIEQLKEQHETLRSVLKEQQQEIDRLKVCFQVACSSSSSFLKLISDHFSLTTIPEKNERVLIKIQQLKKEQEELRGRVEVQSVEIAQMTPRLKSEQETRRLKDYIQLLQTSWPIHSTSWNLQEARTQLHQEQQASHNTRRRAEKAERELEEVYERMESISMTSAQTKKKSSKLEMQLLELRRITEEKENIAEMAKEENEELSRENQDLRRDIERLRKEFTDLQAAPVSLEHPSPYGSPTDPTPTEEQQLDVLSACLPSGNHYETPDNPNSPEEEVCGLSLQCRHCHEWFPGITQDELELHEDSHSVYPFCTLICDGVEQTIFEDHVFSHEV</sequence>
<keyword evidence="6" id="KW-1185">Reference proteome</keyword>
<dbReference type="InterPro" id="IPR051002">
    <property type="entry name" value="UBA_autophagy_assoc_protein"/>
</dbReference>
<dbReference type="InParanoid" id="A0A673VXH2"/>
<dbReference type="PANTHER" id="PTHR31915">
    <property type="entry name" value="SKICH DOMAIN-CONTAINING PROTEIN"/>
    <property type="match status" value="1"/>
</dbReference>
<dbReference type="PANTHER" id="PTHR31915:SF10">
    <property type="entry name" value="CALCIUM-BINDING AND COILED-COIL DOMAIN 2"/>
    <property type="match status" value="1"/>
</dbReference>
<evidence type="ECO:0000259" key="4">
    <source>
        <dbReference type="Pfam" id="PF17751"/>
    </source>
</evidence>
<evidence type="ECO:0000256" key="2">
    <source>
        <dbReference type="SAM" id="Coils"/>
    </source>
</evidence>
<dbReference type="Ensembl" id="ENSSTUT00000001477.1">
    <property type="protein sequence ID" value="ENSSTUP00000001358.1"/>
    <property type="gene ID" value="ENSSTUG00000000726.1"/>
</dbReference>
<feature type="domain" description="SKICH" evidence="4">
    <location>
        <begin position="5"/>
        <end position="63"/>
    </location>
</feature>
<reference evidence="5" key="1">
    <citation type="submission" date="2025-08" db="UniProtKB">
        <authorList>
            <consortium name="Ensembl"/>
        </authorList>
    </citation>
    <scope>IDENTIFICATION</scope>
</reference>
<accession>A0A673VXH2</accession>
<dbReference type="Gene3D" id="2.60.40.2840">
    <property type="match status" value="1"/>
</dbReference>
<name>A0A673VXH2_SALTR</name>
<feature type="coiled-coil region" evidence="2">
    <location>
        <begin position="161"/>
        <end position="188"/>
    </location>
</feature>
<dbReference type="OMA" id="NHYETPD"/>
<evidence type="ECO:0000256" key="3">
    <source>
        <dbReference type="SAM" id="MobiDB-lite"/>
    </source>
</evidence>
<protein>
    <recommendedName>
        <fullName evidence="4">SKICH domain-containing protein</fullName>
    </recommendedName>
</protein>
<dbReference type="Pfam" id="PF17751">
    <property type="entry name" value="SKICH"/>
    <property type="match status" value="1"/>
</dbReference>
<feature type="region of interest" description="Disordered" evidence="3">
    <location>
        <begin position="327"/>
        <end position="349"/>
    </location>
</feature>
<feature type="coiled-coil region" evidence="2">
    <location>
        <begin position="85"/>
        <end position="126"/>
    </location>
</feature>
<evidence type="ECO:0000313" key="6">
    <source>
        <dbReference type="Proteomes" id="UP000472277"/>
    </source>
</evidence>
<evidence type="ECO:0000256" key="1">
    <source>
        <dbReference type="ARBA" id="ARBA00023054"/>
    </source>
</evidence>
<organism evidence="5 6">
    <name type="scientific">Salmo trutta</name>
    <name type="common">Brown trout</name>
    <dbReference type="NCBI Taxonomy" id="8032"/>
    <lineage>
        <taxon>Eukaryota</taxon>
        <taxon>Metazoa</taxon>
        <taxon>Chordata</taxon>
        <taxon>Craniata</taxon>
        <taxon>Vertebrata</taxon>
        <taxon>Euteleostomi</taxon>
        <taxon>Actinopterygii</taxon>
        <taxon>Neopterygii</taxon>
        <taxon>Teleostei</taxon>
        <taxon>Protacanthopterygii</taxon>
        <taxon>Salmoniformes</taxon>
        <taxon>Salmonidae</taxon>
        <taxon>Salmoninae</taxon>
        <taxon>Salmo</taxon>
    </lineage>
</organism>
<proteinExistence type="predicted"/>
<dbReference type="InterPro" id="IPR041611">
    <property type="entry name" value="SKICH"/>
</dbReference>
<evidence type="ECO:0000313" key="5">
    <source>
        <dbReference type="Ensembl" id="ENSSTUP00000001358.1"/>
    </source>
</evidence>